<keyword evidence="6 7" id="KW-0472">Membrane</keyword>
<accession>A0A1I0VWL8</accession>
<feature type="transmembrane region" description="Helical" evidence="7">
    <location>
        <begin position="259"/>
        <end position="277"/>
    </location>
</feature>
<comment type="catalytic activity">
    <reaction evidence="7">
        <text>L-cysteinyl-[prolipoprotein] + a 1,2-diacyl-sn-glycero-3-phospho-(1'-sn-glycerol) = an S-1,2-diacyl-sn-glyceryl-L-cysteinyl-[prolipoprotein] + sn-glycerol 1-phosphate + H(+)</text>
        <dbReference type="Rhea" id="RHEA:56712"/>
        <dbReference type="Rhea" id="RHEA-COMP:14679"/>
        <dbReference type="Rhea" id="RHEA-COMP:14680"/>
        <dbReference type="ChEBI" id="CHEBI:15378"/>
        <dbReference type="ChEBI" id="CHEBI:29950"/>
        <dbReference type="ChEBI" id="CHEBI:57685"/>
        <dbReference type="ChEBI" id="CHEBI:64716"/>
        <dbReference type="ChEBI" id="CHEBI:140658"/>
        <dbReference type="EC" id="2.5.1.145"/>
    </reaction>
</comment>
<evidence type="ECO:0000256" key="7">
    <source>
        <dbReference type="HAMAP-Rule" id="MF_01147"/>
    </source>
</evidence>
<dbReference type="UniPathway" id="UPA00664"/>
<dbReference type="EMBL" id="FOJY01000002">
    <property type="protein sequence ID" value="SFA80293.1"/>
    <property type="molecule type" value="Genomic_DNA"/>
</dbReference>
<dbReference type="AlphaFoldDB" id="A0A1I0VWL8"/>
<keyword evidence="2 7" id="KW-1003">Cell membrane</keyword>
<evidence type="ECO:0000313" key="9">
    <source>
        <dbReference type="Proteomes" id="UP000198838"/>
    </source>
</evidence>
<dbReference type="Proteomes" id="UP000198838">
    <property type="component" value="Unassembled WGS sequence"/>
</dbReference>
<feature type="transmembrane region" description="Helical" evidence="7">
    <location>
        <begin position="60"/>
        <end position="81"/>
    </location>
</feature>
<dbReference type="GO" id="GO:0008961">
    <property type="term" value="F:phosphatidylglycerol-prolipoprotein diacylglyceryl transferase activity"/>
    <property type="evidence" value="ECO:0007669"/>
    <property type="project" value="UniProtKB-UniRule"/>
</dbReference>
<dbReference type="STRING" id="1120918.SAMN05216249_102220"/>
<feature type="transmembrane region" description="Helical" evidence="7">
    <location>
        <begin position="200"/>
        <end position="217"/>
    </location>
</feature>
<dbReference type="PANTHER" id="PTHR30589">
    <property type="entry name" value="PROLIPOPROTEIN DIACYLGLYCERYL TRANSFERASE"/>
    <property type="match status" value="1"/>
</dbReference>
<proteinExistence type="inferred from homology"/>
<dbReference type="HAMAP" id="MF_01147">
    <property type="entry name" value="Lgt"/>
    <property type="match status" value="1"/>
</dbReference>
<comment type="similarity">
    <text evidence="1 7">Belongs to the Lgt family.</text>
</comment>
<keyword evidence="5 7" id="KW-1133">Transmembrane helix</keyword>
<comment type="subcellular location">
    <subcellularLocation>
        <location evidence="7">Cell membrane</location>
        <topology evidence="7">Multi-pass membrane protein</topology>
    </subcellularLocation>
</comment>
<comment type="pathway">
    <text evidence="7">Protein modification; lipoprotein biosynthesis (diacylglyceryl transfer).</text>
</comment>
<evidence type="ECO:0000256" key="5">
    <source>
        <dbReference type="ARBA" id="ARBA00022989"/>
    </source>
</evidence>
<evidence type="ECO:0000256" key="4">
    <source>
        <dbReference type="ARBA" id="ARBA00022692"/>
    </source>
</evidence>
<keyword evidence="3 7" id="KW-0808">Transferase</keyword>
<feature type="transmembrane region" description="Helical" evidence="7">
    <location>
        <begin position="126"/>
        <end position="144"/>
    </location>
</feature>
<dbReference type="Pfam" id="PF01790">
    <property type="entry name" value="LGT"/>
    <property type="match status" value="1"/>
</dbReference>
<feature type="transmembrane region" description="Helical" evidence="7">
    <location>
        <begin position="28"/>
        <end position="48"/>
    </location>
</feature>
<dbReference type="NCBIfam" id="TIGR00544">
    <property type="entry name" value="lgt"/>
    <property type="match status" value="1"/>
</dbReference>
<comment type="function">
    <text evidence="7">Catalyzes the transfer of the diacylglyceryl group from phosphatidylglycerol to the sulfhydryl group of the N-terminal cysteine of a prolipoprotein, the first step in the formation of mature lipoproteins.</text>
</comment>
<reference evidence="8 9" key="1">
    <citation type="submission" date="2016-10" db="EMBL/GenBank/DDBJ databases">
        <authorList>
            <person name="de Groot N.N."/>
        </authorList>
    </citation>
    <scope>NUCLEOTIDE SEQUENCE [LARGE SCALE GENOMIC DNA]</scope>
    <source>
        <strain evidence="8 9">DSM 5522</strain>
    </source>
</reference>
<keyword evidence="8" id="KW-0449">Lipoprotein</keyword>
<dbReference type="InterPro" id="IPR001640">
    <property type="entry name" value="Lgt"/>
</dbReference>
<feature type="binding site" evidence="7">
    <location>
        <position position="145"/>
    </location>
    <ligand>
        <name>a 1,2-diacyl-sn-glycero-3-phospho-(1'-sn-glycerol)</name>
        <dbReference type="ChEBI" id="CHEBI:64716"/>
    </ligand>
</feature>
<dbReference type="GO" id="GO:0042158">
    <property type="term" value="P:lipoprotein biosynthetic process"/>
    <property type="evidence" value="ECO:0007669"/>
    <property type="project" value="UniProtKB-UniRule"/>
</dbReference>
<evidence type="ECO:0000256" key="1">
    <source>
        <dbReference type="ARBA" id="ARBA00007150"/>
    </source>
</evidence>
<organism evidence="8 9">
    <name type="scientific">Acetitomaculum ruminis DSM 5522</name>
    <dbReference type="NCBI Taxonomy" id="1120918"/>
    <lineage>
        <taxon>Bacteria</taxon>
        <taxon>Bacillati</taxon>
        <taxon>Bacillota</taxon>
        <taxon>Clostridia</taxon>
        <taxon>Lachnospirales</taxon>
        <taxon>Lachnospiraceae</taxon>
        <taxon>Acetitomaculum</taxon>
    </lineage>
</organism>
<evidence type="ECO:0000256" key="3">
    <source>
        <dbReference type="ARBA" id="ARBA00022679"/>
    </source>
</evidence>
<protein>
    <recommendedName>
        <fullName evidence="7">Phosphatidylglycerol--prolipoprotein diacylglyceryl transferase</fullName>
        <ecNumber evidence="7">2.5.1.145</ecNumber>
    </recommendedName>
</protein>
<feature type="transmembrane region" description="Helical" evidence="7">
    <location>
        <begin position="229"/>
        <end position="247"/>
    </location>
</feature>
<feature type="transmembrane region" description="Helical" evidence="7">
    <location>
        <begin position="101"/>
        <end position="119"/>
    </location>
</feature>
<dbReference type="RefSeq" id="WP_092870335.1">
    <property type="nucleotide sequence ID" value="NZ_FOJY01000002.1"/>
</dbReference>
<sequence>MDMGIGFPNLNIFLSYVPKTISINGFDIAFYGIIIGLGMILGIFLADYDARKNGAKNEMIWDLSIYLLAISIIGARLYYVIFSWDNYKDDLFSIFNIREGGLAIFGGVIAGALTLFFYTKIKKISFFMTADSVVLGLLTGQILGRWGNFFNREAFGDYTNNLFAMQLPVSAVRANEITAVMEKHIESINGIQYIQVHPTFLYESVWNLCVLIFLLVYRKHKAFQGEIFMLYLMFYGLGRFFIEALRTDQLLIWNTNLPVSRVLAFAICVFSSLFITYKRIKIKKLSKQ</sequence>
<dbReference type="PANTHER" id="PTHR30589:SF0">
    <property type="entry name" value="PHOSPHATIDYLGLYCEROL--PROLIPOPROTEIN DIACYLGLYCERYL TRANSFERASE"/>
    <property type="match status" value="1"/>
</dbReference>
<gene>
    <name evidence="7" type="primary">lgt</name>
    <name evidence="8" type="ORF">SAMN05216249_102220</name>
</gene>
<dbReference type="EC" id="2.5.1.145" evidence="7"/>
<name>A0A1I0VWL8_9FIRM</name>
<dbReference type="PROSITE" id="PS01311">
    <property type="entry name" value="LGT"/>
    <property type="match status" value="1"/>
</dbReference>
<dbReference type="OrthoDB" id="871140at2"/>
<keyword evidence="4 7" id="KW-0812">Transmembrane</keyword>
<evidence type="ECO:0000313" key="8">
    <source>
        <dbReference type="EMBL" id="SFA80293.1"/>
    </source>
</evidence>
<evidence type="ECO:0000256" key="2">
    <source>
        <dbReference type="ARBA" id="ARBA00022475"/>
    </source>
</evidence>
<dbReference type="GO" id="GO:0005886">
    <property type="term" value="C:plasma membrane"/>
    <property type="evidence" value="ECO:0007669"/>
    <property type="project" value="UniProtKB-SubCell"/>
</dbReference>
<keyword evidence="9" id="KW-1185">Reference proteome</keyword>
<evidence type="ECO:0000256" key="6">
    <source>
        <dbReference type="ARBA" id="ARBA00023136"/>
    </source>
</evidence>